<accession>A0A2D3USA2</accession>
<dbReference type="PROSITE" id="PS00498">
    <property type="entry name" value="TYROSINASE_2"/>
    <property type="match status" value="1"/>
</dbReference>
<dbReference type="GO" id="GO:0016491">
    <property type="term" value="F:oxidoreductase activity"/>
    <property type="evidence" value="ECO:0007669"/>
    <property type="project" value="UniProtKB-KW"/>
</dbReference>
<proteinExistence type="predicted"/>
<feature type="chain" id="PRO_5013877981" evidence="3">
    <location>
        <begin position="19"/>
        <end position="393"/>
    </location>
</feature>
<dbReference type="InterPro" id="IPR050316">
    <property type="entry name" value="Tyrosinase/Hemocyanin"/>
</dbReference>
<evidence type="ECO:0000313" key="6">
    <source>
        <dbReference type="EMBL" id="CZT19101.1"/>
    </source>
</evidence>
<dbReference type="OrthoDB" id="6132182at2759"/>
<feature type="signal peptide" evidence="3">
    <location>
        <begin position="1"/>
        <end position="18"/>
    </location>
</feature>
<protein>
    <submittedName>
        <fullName evidence="6">Related to tyrosinase</fullName>
    </submittedName>
</protein>
<feature type="domain" description="Tyrosinase copper-binding" evidence="5">
    <location>
        <begin position="315"/>
        <end position="326"/>
    </location>
</feature>
<keyword evidence="7" id="KW-1185">Reference proteome</keyword>
<reference evidence="6 7" key="1">
    <citation type="submission" date="2016-03" db="EMBL/GenBank/DDBJ databases">
        <authorList>
            <person name="Ploux O."/>
        </authorList>
    </citation>
    <scope>NUCLEOTIDE SEQUENCE [LARGE SCALE GENOMIC DNA]</scope>
    <source>
        <strain evidence="6 7">URUG2</strain>
    </source>
</reference>
<evidence type="ECO:0000313" key="7">
    <source>
        <dbReference type="Proteomes" id="UP000225277"/>
    </source>
</evidence>
<dbReference type="GeneID" id="35600115"/>
<keyword evidence="2" id="KW-0560">Oxidoreductase</keyword>
<gene>
    <name evidence="6" type="ORF">RCC_04947</name>
</gene>
<dbReference type="PROSITE" id="PS00497">
    <property type="entry name" value="TYROSINASE_1"/>
    <property type="match status" value="1"/>
</dbReference>
<dbReference type="InterPro" id="IPR008922">
    <property type="entry name" value="Di-copper_centre_dom_sf"/>
</dbReference>
<dbReference type="PRINTS" id="PR00092">
    <property type="entry name" value="TYROSINASE"/>
</dbReference>
<dbReference type="Gene3D" id="1.10.1280.10">
    <property type="entry name" value="Di-copper center containing domain from catechol oxidase"/>
    <property type="match status" value="1"/>
</dbReference>
<dbReference type="PANTHER" id="PTHR11474">
    <property type="entry name" value="TYROSINASE FAMILY MEMBER"/>
    <property type="match status" value="1"/>
</dbReference>
<dbReference type="AlphaFoldDB" id="A0A2D3USA2"/>
<dbReference type="PANTHER" id="PTHR11474:SF125">
    <property type="entry name" value="N-ACETYL-6-HYDROXYTRYPTOPHAN OXIDASE IVOB-RELATED"/>
    <property type="match status" value="1"/>
</dbReference>
<dbReference type="Proteomes" id="UP000225277">
    <property type="component" value="Unassembled WGS sequence"/>
</dbReference>
<evidence type="ECO:0000256" key="2">
    <source>
        <dbReference type="ARBA" id="ARBA00023002"/>
    </source>
</evidence>
<dbReference type="RefSeq" id="XP_023625991.1">
    <property type="nucleotide sequence ID" value="XM_023770223.1"/>
</dbReference>
<dbReference type="SUPFAM" id="SSF48056">
    <property type="entry name" value="Di-copper centre-containing domain"/>
    <property type="match status" value="1"/>
</dbReference>
<evidence type="ECO:0000256" key="3">
    <source>
        <dbReference type="SAM" id="SignalP"/>
    </source>
</evidence>
<organism evidence="6 7">
    <name type="scientific">Ramularia collo-cygni</name>
    <dbReference type="NCBI Taxonomy" id="112498"/>
    <lineage>
        <taxon>Eukaryota</taxon>
        <taxon>Fungi</taxon>
        <taxon>Dikarya</taxon>
        <taxon>Ascomycota</taxon>
        <taxon>Pezizomycotina</taxon>
        <taxon>Dothideomycetes</taxon>
        <taxon>Dothideomycetidae</taxon>
        <taxon>Mycosphaerellales</taxon>
        <taxon>Mycosphaerellaceae</taxon>
        <taxon>Ramularia</taxon>
    </lineage>
</organism>
<feature type="domain" description="Tyrosinase copper-binding" evidence="4">
    <location>
        <begin position="127"/>
        <end position="144"/>
    </location>
</feature>
<dbReference type="EMBL" id="FJUY01000006">
    <property type="protein sequence ID" value="CZT19101.1"/>
    <property type="molecule type" value="Genomic_DNA"/>
</dbReference>
<dbReference type="Pfam" id="PF00264">
    <property type="entry name" value="Tyrosinase"/>
    <property type="match status" value="1"/>
</dbReference>
<keyword evidence="1" id="KW-0479">Metal-binding</keyword>
<evidence type="ECO:0000259" key="5">
    <source>
        <dbReference type="PROSITE" id="PS00498"/>
    </source>
</evidence>
<sequence length="393" mass="43804">MRFTTLSGLLAASTLAAAQSPSLSAYTNAEIRNGHAFQNISAIASEAMQSNIQSRAKSQCTWNNADVRREWRTLPAATRKSFTDAVICLQKLEPQVMTADLAASHPGVKSRFDEYIATHINYTLHIHDTADFFAWHRGFTHFLEQDLRDLCAYTGVMPYWNWAEDADAPQNSSLFSGDAFSLGSNGKFVPGRANTWLAQQDIVYPPGTGGGCVQTGPFHDYTVNLGPLASPNTQNVASNYQHNPRCLSRDINPFFSKLYNTYQNVTELLLNSIYMEDFQDLSQGYKSATNKFGVHGGGHWQIGGSMGDFFSSPSDPIFYLHHAQVDKIWTIWQNLDIYNRQNIIRGTATLGCAAPDCPEMQLTDKIPFGFVAEDQTFGDLMDTFAGPFCYRYE</sequence>
<dbReference type="STRING" id="112498.A0A2D3USA2"/>
<name>A0A2D3USA2_9PEZI</name>
<keyword evidence="3" id="KW-0732">Signal</keyword>
<dbReference type="InterPro" id="IPR002227">
    <property type="entry name" value="Tyrosinase_Cu-bd"/>
</dbReference>
<dbReference type="GO" id="GO:0046872">
    <property type="term" value="F:metal ion binding"/>
    <property type="evidence" value="ECO:0007669"/>
    <property type="project" value="UniProtKB-KW"/>
</dbReference>
<evidence type="ECO:0000256" key="1">
    <source>
        <dbReference type="ARBA" id="ARBA00022723"/>
    </source>
</evidence>
<evidence type="ECO:0000259" key="4">
    <source>
        <dbReference type="PROSITE" id="PS00497"/>
    </source>
</evidence>